<keyword evidence="2" id="KW-1185">Reference proteome</keyword>
<dbReference type="OrthoDB" id="7595402at2"/>
<dbReference type="AlphaFoldDB" id="A0A5B8LLL5"/>
<gene>
    <name evidence="1" type="ORF">FPZ24_10005</name>
</gene>
<name>A0A5B8LLL5_9SPHN</name>
<dbReference type="KEGG" id="spai:FPZ24_10005"/>
<organism evidence="1 2">
    <name type="scientific">Sphingomonas panacisoli</name>
    <dbReference type="NCBI Taxonomy" id="1813879"/>
    <lineage>
        <taxon>Bacteria</taxon>
        <taxon>Pseudomonadati</taxon>
        <taxon>Pseudomonadota</taxon>
        <taxon>Alphaproteobacteria</taxon>
        <taxon>Sphingomonadales</taxon>
        <taxon>Sphingomonadaceae</taxon>
        <taxon>Sphingomonas</taxon>
    </lineage>
</organism>
<protein>
    <submittedName>
        <fullName evidence="1">Uncharacterized protein</fullName>
    </submittedName>
</protein>
<reference evidence="1 2" key="1">
    <citation type="submission" date="2019-07" db="EMBL/GenBank/DDBJ databases">
        <title>Full genome sequence of Sphingomonas sp. 4R-6-7(HKS19).</title>
        <authorList>
            <person name="Im W.-T."/>
        </authorList>
    </citation>
    <scope>NUCLEOTIDE SEQUENCE [LARGE SCALE GENOMIC DNA]</scope>
    <source>
        <strain evidence="1 2">HKS19</strain>
    </source>
</reference>
<evidence type="ECO:0000313" key="1">
    <source>
        <dbReference type="EMBL" id="QDZ09131.1"/>
    </source>
</evidence>
<proteinExistence type="predicted"/>
<dbReference type="Proteomes" id="UP000315673">
    <property type="component" value="Chromosome"/>
</dbReference>
<sequence length="153" mass="15607">MLPLALIVLALPAAAKDKKPPAPAPIVASVDGLPIGVVPKQDLPSKGCAAYLWTRGPSQAMIAMAVADPATIRLTIDGKVQDFAMTTQNGTGGYGFSQTTEYRGGDVTATLEMTIATETGMTGGARIGDATLRIDRPGRDSVVVPAGGLIGCV</sequence>
<accession>A0A5B8LLL5</accession>
<dbReference type="EMBL" id="CP042306">
    <property type="protein sequence ID" value="QDZ09131.1"/>
    <property type="molecule type" value="Genomic_DNA"/>
</dbReference>
<evidence type="ECO:0000313" key="2">
    <source>
        <dbReference type="Proteomes" id="UP000315673"/>
    </source>
</evidence>